<dbReference type="CDD" id="cd01948">
    <property type="entry name" value="EAL"/>
    <property type="match status" value="1"/>
</dbReference>
<dbReference type="PROSITE" id="PS50887">
    <property type="entry name" value="GGDEF"/>
    <property type="match status" value="1"/>
</dbReference>
<dbReference type="NCBIfam" id="TIGR00229">
    <property type="entry name" value="sensory_box"/>
    <property type="match status" value="1"/>
</dbReference>
<dbReference type="SUPFAM" id="SSF141868">
    <property type="entry name" value="EAL domain-like"/>
    <property type="match status" value="1"/>
</dbReference>
<dbReference type="InterPro" id="IPR043128">
    <property type="entry name" value="Rev_trsase/Diguanyl_cyclase"/>
</dbReference>
<dbReference type="SUPFAM" id="SSF55785">
    <property type="entry name" value="PYP-like sensor domain (PAS domain)"/>
    <property type="match status" value="1"/>
</dbReference>
<dbReference type="RefSeq" id="WP_378264195.1">
    <property type="nucleotide sequence ID" value="NZ_JBHUKR010000006.1"/>
</dbReference>
<dbReference type="CDD" id="cd01949">
    <property type="entry name" value="GGDEF"/>
    <property type="match status" value="1"/>
</dbReference>
<name>A0ABW5FQL4_9PSEU</name>
<accession>A0ABW5FQL4</accession>
<dbReference type="Proteomes" id="UP001597417">
    <property type="component" value="Unassembled WGS sequence"/>
</dbReference>
<dbReference type="Pfam" id="PF00563">
    <property type="entry name" value="EAL"/>
    <property type="match status" value="1"/>
</dbReference>
<evidence type="ECO:0000259" key="3">
    <source>
        <dbReference type="PROSITE" id="PS50887"/>
    </source>
</evidence>
<dbReference type="InterPro" id="IPR000014">
    <property type="entry name" value="PAS"/>
</dbReference>
<dbReference type="PANTHER" id="PTHR44757">
    <property type="entry name" value="DIGUANYLATE CYCLASE DGCP"/>
    <property type="match status" value="1"/>
</dbReference>
<dbReference type="Gene3D" id="3.30.450.20">
    <property type="entry name" value="PAS domain"/>
    <property type="match status" value="1"/>
</dbReference>
<dbReference type="Pfam" id="PF13426">
    <property type="entry name" value="PAS_9"/>
    <property type="match status" value="1"/>
</dbReference>
<dbReference type="Gene3D" id="3.30.70.270">
    <property type="match status" value="1"/>
</dbReference>
<dbReference type="InterPro" id="IPR000160">
    <property type="entry name" value="GGDEF_dom"/>
</dbReference>
<keyword evidence="5" id="KW-1185">Reference proteome</keyword>
<dbReference type="EMBL" id="JBHUKR010000006">
    <property type="protein sequence ID" value="MFD2416945.1"/>
    <property type="molecule type" value="Genomic_DNA"/>
</dbReference>
<feature type="domain" description="PAS" evidence="1">
    <location>
        <begin position="161"/>
        <end position="231"/>
    </location>
</feature>
<reference evidence="5" key="1">
    <citation type="journal article" date="2019" name="Int. J. Syst. Evol. Microbiol.">
        <title>The Global Catalogue of Microorganisms (GCM) 10K type strain sequencing project: providing services to taxonomists for standard genome sequencing and annotation.</title>
        <authorList>
            <consortium name="The Broad Institute Genomics Platform"/>
            <consortium name="The Broad Institute Genome Sequencing Center for Infectious Disease"/>
            <person name="Wu L."/>
            <person name="Ma J."/>
        </authorList>
    </citation>
    <scope>NUCLEOTIDE SEQUENCE [LARGE SCALE GENOMIC DNA]</scope>
    <source>
        <strain evidence="5">CGMCC 4.7645</strain>
    </source>
</reference>
<sequence>MNPSLAEHSPAPDDSGRWRVKLARKWAYLITTTAYLPLPHAELEDRLLELVDVLATVLMAEPSGQGWSDQRAAEIGSRLVAMHCTGPDSLRRTLDVLGRDLLAQPELRRLPGLPERVVTVLGAIAAGYSEALRVWVFEQQESVNGAFVELLRDTNRSLAASEARFDLLCRLSPDGVAVTDREGRVLHCNSALCRIVDVPMDEVIGHRLTDFFVPADVPGLEEIYEKLRTGPAATFRRRRCAVRRDGEATEVFVSGALVREEDPEKYVTILEDETELSLLQDRIAHQSLHDVETRLPNRQYFSTQLEKMLPRADPEFGVTLYHLDLDAFSVIRGGAGHHAGLQLLREAGARLADVFAGEQATLARVGADEFAVLVRNSATTPNVVTMVGRINEALTEPLYVEGKGVATSACVGVVHQPSLDTGPEELLRNSEMTLRRARALGRRQWALFDPGEHARDTEDDALAAAMPGAWESGEITVVYRPVIRLPDGRPAAVEALLRWDRPAFGVLSHERCVALAERTGLILSLGAWAMRQACEEIARFSDVPVAVSLSPSQASDPDLAATVLAALEGIGLPSERVVLTLPLSELLDERGEAAESLRVLADIGVGASVAGFDGGPADLAYLDELPVTAVHLAPRLVETLTGREDRPSVTRALETLVEVVRSSGRQIVVSGIETAGQADWWGEAGADLAMGSAFGEGEDLRTLLGDPAAR</sequence>
<comment type="caution">
    <text evidence="4">The sequence shown here is derived from an EMBL/GenBank/DDBJ whole genome shotgun (WGS) entry which is preliminary data.</text>
</comment>
<gene>
    <name evidence="4" type="ORF">ACFSXZ_11495</name>
</gene>
<evidence type="ECO:0000259" key="2">
    <source>
        <dbReference type="PROSITE" id="PS50883"/>
    </source>
</evidence>
<proteinExistence type="predicted"/>
<dbReference type="InterPro" id="IPR035965">
    <property type="entry name" value="PAS-like_dom_sf"/>
</dbReference>
<dbReference type="PROSITE" id="PS50112">
    <property type="entry name" value="PAS"/>
    <property type="match status" value="1"/>
</dbReference>
<dbReference type="Gene3D" id="3.20.20.450">
    <property type="entry name" value="EAL domain"/>
    <property type="match status" value="1"/>
</dbReference>
<dbReference type="InterPro" id="IPR035919">
    <property type="entry name" value="EAL_sf"/>
</dbReference>
<feature type="domain" description="GGDEF" evidence="3">
    <location>
        <begin position="316"/>
        <end position="450"/>
    </location>
</feature>
<organism evidence="4 5">
    <name type="scientific">Amycolatopsis pigmentata</name>
    <dbReference type="NCBI Taxonomy" id="450801"/>
    <lineage>
        <taxon>Bacteria</taxon>
        <taxon>Bacillati</taxon>
        <taxon>Actinomycetota</taxon>
        <taxon>Actinomycetes</taxon>
        <taxon>Pseudonocardiales</taxon>
        <taxon>Pseudonocardiaceae</taxon>
        <taxon>Amycolatopsis</taxon>
    </lineage>
</organism>
<dbReference type="Pfam" id="PF00990">
    <property type="entry name" value="GGDEF"/>
    <property type="match status" value="1"/>
</dbReference>
<dbReference type="SUPFAM" id="SSF55073">
    <property type="entry name" value="Nucleotide cyclase"/>
    <property type="match status" value="1"/>
</dbReference>
<dbReference type="InterPro" id="IPR001633">
    <property type="entry name" value="EAL_dom"/>
</dbReference>
<dbReference type="NCBIfam" id="TIGR00254">
    <property type="entry name" value="GGDEF"/>
    <property type="match status" value="1"/>
</dbReference>
<evidence type="ECO:0000259" key="1">
    <source>
        <dbReference type="PROSITE" id="PS50112"/>
    </source>
</evidence>
<evidence type="ECO:0000313" key="4">
    <source>
        <dbReference type="EMBL" id="MFD2416945.1"/>
    </source>
</evidence>
<evidence type="ECO:0000313" key="5">
    <source>
        <dbReference type="Proteomes" id="UP001597417"/>
    </source>
</evidence>
<protein>
    <submittedName>
        <fullName evidence="4">Bifunctional diguanylate cyclase/phosphodiesterase</fullName>
    </submittedName>
</protein>
<feature type="domain" description="EAL" evidence="2">
    <location>
        <begin position="459"/>
        <end position="710"/>
    </location>
</feature>
<dbReference type="InterPro" id="IPR052155">
    <property type="entry name" value="Biofilm_reg_signaling"/>
</dbReference>
<dbReference type="SMART" id="SM00267">
    <property type="entry name" value="GGDEF"/>
    <property type="match status" value="1"/>
</dbReference>
<dbReference type="PROSITE" id="PS50883">
    <property type="entry name" value="EAL"/>
    <property type="match status" value="1"/>
</dbReference>
<dbReference type="SMART" id="SM00052">
    <property type="entry name" value="EAL"/>
    <property type="match status" value="1"/>
</dbReference>
<dbReference type="PANTHER" id="PTHR44757:SF2">
    <property type="entry name" value="BIOFILM ARCHITECTURE MAINTENANCE PROTEIN MBAA"/>
    <property type="match status" value="1"/>
</dbReference>
<dbReference type="InterPro" id="IPR029787">
    <property type="entry name" value="Nucleotide_cyclase"/>
</dbReference>
<dbReference type="CDD" id="cd00130">
    <property type="entry name" value="PAS"/>
    <property type="match status" value="1"/>
</dbReference>
<dbReference type="SMART" id="SM00091">
    <property type="entry name" value="PAS"/>
    <property type="match status" value="1"/>
</dbReference>